<sequence length="51" mass="5600">MAAMPITLELKPFRSTDEYETDQTAPEFVDDLDVLVESAACSCNAGDDNPY</sequence>
<keyword evidence="2" id="KW-1185">Reference proteome</keyword>
<accession>A0A2T0UDJ4</accession>
<dbReference type="AlphaFoldDB" id="A0A2T0UDJ4"/>
<comment type="caution">
    <text evidence="1">The sequence shown here is derived from an EMBL/GenBank/DDBJ whole genome shotgun (WGS) entry which is preliminary data.</text>
</comment>
<organism evidence="1 2">
    <name type="scientific">Glycomyces artemisiae</name>
    <dbReference type="NCBI Taxonomy" id="1076443"/>
    <lineage>
        <taxon>Bacteria</taxon>
        <taxon>Bacillati</taxon>
        <taxon>Actinomycetota</taxon>
        <taxon>Actinomycetes</taxon>
        <taxon>Glycomycetales</taxon>
        <taxon>Glycomycetaceae</taxon>
        <taxon>Glycomyces</taxon>
    </lineage>
</organism>
<dbReference type="RefSeq" id="WP_181245921.1">
    <property type="nucleotide sequence ID" value="NZ_PVTJ01000011.1"/>
</dbReference>
<gene>
    <name evidence="1" type="ORF">B0I28_111121</name>
</gene>
<evidence type="ECO:0000313" key="2">
    <source>
        <dbReference type="Proteomes" id="UP000238176"/>
    </source>
</evidence>
<proteinExistence type="predicted"/>
<evidence type="ECO:0000313" key="1">
    <source>
        <dbReference type="EMBL" id="PRY56015.1"/>
    </source>
</evidence>
<protein>
    <submittedName>
        <fullName evidence="1">Uncharacterized protein</fullName>
    </submittedName>
</protein>
<dbReference type="EMBL" id="PVTJ01000011">
    <property type="protein sequence ID" value="PRY56015.1"/>
    <property type="molecule type" value="Genomic_DNA"/>
</dbReference>
<reference evidence="1 2" key="1">
    <citation type="submission" date="2018-03" db="EMBL/GenBank/DDBJ databases">
        <title>Genomic Encyclopedia of Type Strains, Phase III (KMG-III): the genomes of soil and plant-associated and newly described type strains.</title>
        <authorList>
            <person name="Whitman W."/>
        </authorList>
    </citation>
    <scope>NUCLEOTIDE SEQUENCE [LARGE SCALE GENOMIC DNA]</scope>
    <source>
        <strain evidence="1 2">CGMCC 4.7067</strain>
    </source>
</reference>
<name>A0A2T0UDJ4_9ACTN</name>
<dbReference type="Proteomes" id="UP000238176">
    <property type="component" value="Unassembled WGS sequence"/>
</dbReference>